<evidence type="ECO:0000256" key="1">
    <source>
        <dbReference type="SAM" id="MobiDB-lite"/>
    </source>
</evidence>
<feature type="region of interest" description="Disordered" evidence="1">
    <location>
        <begin position="775"/>
        <end position="807"/>
    </location>
</feature>
<feature type="compositionally biased region" description="Basic and acidic residues" evidence="1">
    <location>
        <begin position="1027"/>
        <end position="1038"/>
    </location>
</feature>
<feature type="region of interest" description="Disordered" evidence="1">
    <location>
        <begin position="137"/>
        <end position="165"/>
    </location>
</feature>
<dbReference type="PANTHER" id="PTHR13270">
    <property type="entry name" value="PROTEIN C20ORF116-RELATED"/>
    <property type="match status" value="1"/>
</dbReference>
<feature type="region of interest" description="Disordered" evidence="1">
    <location>
        <begin position="576"/>
        <end position="614"/>
    </location>
</feature>
<sequence>MESSTKLAAAQPPQISLPNSISAASRGIEDSNSRTWIEVATAMRAAHAATSAASDAVCAATAVTEASLLLPYTRFRLSSEVPSSGSGSSGKGLKEVEVANRAVQAAWSKLDKARALCEKLPSAPALATLLLAAAGRRRRRRRHHHGSEGPEGVNGNGPGADSTETVGLAVGHNQSVGGYEHPGEQVLMARCLLLLHVYMSSNWFAEDTKALGGNTGGTFPTAEFQRNAAVLADALLQYHGVPYPLPYYELLKVAGVLSRMQEAVLNSTTPLGSYPDLYADVQAAIRLLNLSQAISDQVLMPRFIAAGSGGGAATAATTSGLPPAAAAAAALHSTAFPLAMIQCNALILRTAISRTIDMHFEVLHLVAAELQPLRQQCIALQTAAAAAASLSSSAAAASTGSIAPGRSSSGNCAGDVASSSAAAAAAVAEARERFMGAFRGRYDTLTSELVEEEAAAIRQRGWQLEQRRKQRQREMQRRKGKTTLLGETVATAAATAATVPLDGAWADDQLIRALIRHAAARRLSEVFRSDPPLPPLPSALPPPPYTSLPSGECAQVGGGGGSTSKAAECLATAAVGHGSGAQQPPPPPPSACKDHANGTAAGPLPPLPPTDPRVLRTEVANGLLAACLSKAGWATSSRWRPVSPGQTLRIPPADARTAFGRSSRLSSAAKWRYVALVPEVAKEISPGVTPPGYFNAGGCTEPLSLSVVPLTRKLERRLRRQDQPQKIQQNQDHHHQEEQQQPQQQRDYSYILWNSRAGAAAAAAGVAAAVAAAAAARPPPPPPTATAAVAAAAAARPPPPPPTATAAVAATEAVVDADPLHEVESSDAKAEQTPTRLQNQHPDQPHQQQQQNQQQQQQQQQPDGAQRGSSPVFTATGLDAVGAPPPAAGMPYTSEYLSSSNAVYGDTGGWRPVDAAQLWVEQNLGRTEGLCFACESRDALAEAVVGVARAQAAARRRGCSLLLTARLAQDHHRALLKTLGEGLVKSYLQITRIPNFATVGGAAPGVSARSSGGDDGGDAAAIKKATRNGDPDDAHRHDDDDDDDDQEANSPRCSSSSDGSSSCSSLNDDRGDDGEGMEGEEDGAKAPGAGHGLDVKDRKERNRRRRRRQRGSSGGGGSTSCVLGTEEVLVTSSEGWRLLRRTMINRALCRLLALDPAQAKLLFETEAMGQSVRDAGSSGDGAVIEGRLDESRQLELEYELERECLKWGVLRLSAETRIVLHVMAVPSEELEGALGRREGEEGGEK</sequence>
<evidence type="ECO:0000313" key="2">
    <source>
        <dbReference type="EMBL" id="EFJ48494.1"/>
    </source>
</evidence>
<dbReference type="PANTHER" id="PTHR13270:SF13">
    <property type="entry name" value="LIMPET, ISOFORM K"/>
    <property type="match status" value="1"/>
</dbReference>
<feature type="region of interest" description="Disordered" evidence="1">
    <location>
        <begin position="1004"/>
        <end position="1121"/>
    </location>
</feature>
<dbReference type="InParanoid" id="D8TVQ0"/>
<organism evidence="3">
    <name type="scientific">Volvox carteri f. nagariensis</name>
    <dbReference type="NCBI Taxonomy" id="3068"/>
    <lineage>
        <taxon>Eukaryota</taxon>
        <taxon>Viridiplantae</taxon>
        <taxon>Chlorophyta</taxon>
        <taxon>core chlorophytes</taxon>
        <taxon>Chlorophyceae</taxon>
        <taxon>CS clade</taxon>
        <taxon>Chlamydomonadales</taxon>
        <taxon>Volvocaceae</taxon>
        <taxon>Volvox</taxon>
    </lineage>
</organism>
<accession>D8TVQ0</accession>
<protein>
    <submittedName>
        <fullName evidence="2">Uncharacterized protein</fullName>
    </submittedName>
</protein>
<feature type="region of interest" description="Disordered" evidence="1">
    <location>
        <begin position="527"/>
        <end position="564"/>
    </location>
</feature>
<feature type="compositionally biased region" description="Low complexity" evidence="1">
    <location>
        <begin position="838"/>
        <end position="863"/>
    </location>
</feature>
<feature type="compositionally biased region" description="Basic and acidic residues" evidence="1">
    <location>
        <begin position="821"/>
        <end position="830"/>
    </location>
</feature>
<dbReference type="KEGG" id="vcn:VOLCADRAFT_90774"/>
<dbReference type="OrthoDB" id="553109at2759"/>
<feature type="region of interest" description="Disordered" evidence="1">
    <location>
        <begin position="821"/>
        <end position="881"/>
    </location>
</feature>
<feature type="compositionally biased region" description="Pro residues" evidence="1">
    <location>
        <begin position="531"/>
        <end position="546"/>
    </location>
</feature>
<dbReference type="EMBL" id="GL378339">
    <property type="protein sequence ID" value="EFJ48494.1"/>
    <property type="molecule type" value="Genomic_DNA"/>
</dbReference>
<feature type="compositionally biased region" description="Acidic residues" evidence="1">
    <location>
        <begin position="1070"/>
        <end position="1081"/>
    </location>
</feature>
<feature type="region of interest" description="Disordered" evidence="1">
    <location>
        <begin position="719"/>
        <end position="745"/>
    </location>
</feature>
<reference evidence="2 3" key="1">
    <citation type="journal article" date="2010" name="Science">
        <title>Genomic analysis of organismal complexity in the multicellular green alga Volvox carteri.</title>
        <authorList>
            <person name="Prochnik S.E."/>
            <person name="Umen J."/>
            <person name="Nedelcu A.M."/>
            <person name="Hallmann A."/>
            <person name="Miller S.M."/>
            <person name="Nishii I."/>
            <person name="Ferris P."/>
            <person name="Kuo A."/>
            <person name="Mitros T."/>
            <person name="Fritz-Laylin L.K."/>
            <person name="Hellsten U."/>
            <person name="Chapman J."/>
            <person name="Simakov O."/>
            <person name="Rensing S.A."/>
            <person name="Terry A."/>
            <person name="Pangilinan J."/>
            <person name="Kapitonov V."/>
            <person name="Jurka J."/>
            <person name="Salamov A."/>
            <person name="Shapiro H."/>
            <person name="Schmutz J."/>
            <person name="Grimwood J."/>
            <person name="Lindquist E."/>
            <person name="Lucas S."/>
            <person name="Grigoriev I.V."/>
            <person name="Schmitt R."/>
            <person name="Kirk D."/>
            <person name="Rokhsar D.S."/>
        </authorList>
    </citation>
    <scope>NUCLEOTIDE SEQUENCE [LARGE SCALE GENOMIC DNA]</scope>
    <source>
        <strain evidence="3">f. Nagariensis / Eve</strain>
    </source>
</reference>
<name>D8TVQ0_VOLCA</name>
<evidence type="ECO:0000313" key="3">
    <source>
        <dbReference type="Proteomes" id="UP000001058"/>
    </source>
</evidence>
<gene>
    <name evidence="2" type="ORF">VOLCADRAFT_90774</name>
</gene>
<dbReference type="RefSeq" id="XP_002950293.1">
    <property type="nucleotide sequence ID" value="XM_002950247.1"/>
</dbReference>
<feature type="compositionally biased region" description="Basic residues" evidence="1">
    <location>
        <begin position="1101"/>
        <end position="1110"/>
    </location>
</feature>
<dbReference type="Proteomes" id="UP000001058">
    <property type="component" value="Unassembled WGS sequence"/>
</dbReference>
<dbReference type="AlphaFoldDB" id="D8TVQ0"/>
<dbReference type="GeneID" id="9619763"/>
<keyword evidence="3" id="KW-1185">Reference proteome</keyword>
<proteinExistence type="predicted"/>
<feature type="compositionally biased region" description="Low complexity" evidence="1">
    <location>
        <begin position="1050"/>
        <end position="1065"/>
    </location>
</feature>
<feature type="compositionally biased region" description="Low complexity" evidence="1">
    <location>
        <begin position="785"/>
        <end position="795"/>
    </location>
</feature>